<sequence>MKLTVQNIHALATKGVGFNSSQLFLLCRTTKPKKGWLSSLVGSEISEELYAQIASLKGLRRSKRSFLPPKANRVRRGRFNLKQEVKPKEYRKDWYLA</sequence>
<evidence type="ECO:0000313" key="3">
    <source>
        <dbReference type="EMBL" id="CAB4187585.1"/>
    </source>
</evidence>
<evidence type="ECO:0000313" key="1">
    <source>
        <dbReference type="EMBL" id="CAB4171617.1"/>
    </source>
</evidence>
<dbReference type="EMBL" id="LR796868">
    <property type="protein sequence ID" value="CAB4171617.1"/>
    <property type="molecule type" value="Genomic_DNA"/>
</dbReference>
<gene>
    <name evidence="2" type="ORF">UFOVP1007_47</name>
    <name evidence="3" type="ORF">UFOVP1159_47</name>
    <name evidence="1" type="ORF">UFOVP927_16</name>
</gene>
<name>A0A6J5Q7E2_9CAUD</name>
<reference evidence="2" key="1">
    <citation type="submission" date="2020-05" db="EMBL/GenBank/DDBJ databases">
        <authorList>
            <person name="Chiriac C."/>
            <person name="Salcher M."/>
            <person name="Ghai R."/>
            <person name="Kavagutti S V."/>
        </authorList>
    </citation>
    <scope>NUCLEOTIDE SEQUENCE</scope>
</reference>
<dbReference type="EMBL" id="LR796958">
    <property type="protein sequence ID" value="CAB4178276.1"/>
    <property type="molecule type" value="Genomic_DNA"/>
</dbReference>
<evidence type="ECO:0000313" key="2">
    <source>
        <dbReference type="EMBL" id="CAB4178276.1"/>
    </source>
</evidence>
<proteinExistence type="predicted"/>
<protein>
    <submittedName>
        <fullName evidence="2">Uncharacterized protein</fullName>
    </submittedName>
</protein>
<organism evidence="2">
    <name type="scientific">uncultured Caudovirales phage</name>
    <dbReference type="NCBI Taxonomy" id="2100421"/>
    <lineage>
        <taxon>Viruses</taxon>
        <taxon>Duplodnaviria</taxon>
        <taxon>Heunggongvirae</taxon>
        <taxon>Uroviricota</taxon>
        <taxon>Caudoviricetes</taxon>
        <taxon>Peduoviridae</taxon>
        <taxon>Maltschvirus</taxon>
        <taxon>Maltschvirus maltsch</taxon>
    </lineage>
</organism>
<accession>A0A6J5Q7E2</accession>
<dbReference type="EMBL" id="LR797108">
    <property type="protein sequence ID" value="CAB4187585.1"/>
    <property type="molecule type" value="Genomic_DNA"/>
</dbReference>